<evidence type="ECO:0000259" key="1">
    <source>
        <dbReference type="PROSITE" id="PS51502"/>
    </source>
</evidence>
<protein>
    <submittedName>
        <fullName evidence="2">Stress responsive protein</fullName>
    </submittedName>
</protein>
<dbReference type="PANTHER" id="PTHR37832">
    <property type="entry name" value="BLL2683 PROTEIN"/>
    <property type="match status" value="1"/>
</dbReference>
<dbReference type="InterPro" id="IPR011008">
    <property type="entry name" value="Dimeric_a/b-barrel"/>
</dbReference>
<gene>
    <name evidence="2" type="ORF">CP523_03025</name>
</gene>
<dbReference type="Proteomes" id="UP000280586">
    <property type="component" value="Chromosome"/>
</dbReference>
<name>A0A9N7JJ23_CLOSE</name>
<dbReference type="SUPFAM" id="SSF54909">
    <property type="entry name" value="Dimeric alpha+beta barrel"/>
    <property type="match status" value="1"/>
</dbReference>
<dbReference type="KEGG" id="csep:CP523_03025"/>
<sequence>MIKHIVMWKLKDNAEGENKITNANKIKKLIEDLKELISEIKFIEVGINIKEGSQAYDIVLNSEFSSLEDLDSYQKNKKHLEVAKFISKVSEERAVVDYRI</sequence>
<dbReference type="AlphaFoldDB" id="A0A9N7JJ23"/>
<dbReference type="PROSITE" id="PS51502">
    <property type="entry name" value="S_R_A_B_BARREL"/>
    <property type="match status" value="1"/>
</dbReference>
<dbReference type="GeneID" id="303559652"/>
<dbReference type="SMART" id="SM00886">
    <property type="entry name" value="Dabb"/>
    <property type="match status" value="1"/>
</dbReference>
<dbReference type="PANTHER" id="PTHR37832:SF1">
    <property type="entry name" value="STRESS-RESPONSE A_B BARREL DOMAIN-CONTAINING PROTEIN"/>
    <property type="match status" value="1"/>
</dbReference>
<dbReference type="Gene3D" id="3.30.70.100">
    <property type="match status" value="1"/>
</dbReference>
<feature type="domain" description="Stress-response A/B barrel" evidence="1">
    <location>
        <begin position="2"/>
        <end position="98"/>
    </location>
</feature>
<organism evidence="2 3">
    <name type="scientific">Clostridium septicum</name>
    <dbReference type="NCBI Taxonomy" id="1504"/>
    <lineage>
        <taxon>Bacteria</taxon>
        <taxon>Bacillati</taxon>
        <taxon>Bacillota</taxon>
        <taxon>Clostridia</taxon>
        <taxon>Eubacteriales</taxon>
        <taxon>Clostridiaceae</taxon>
        <taxon>Clostridium</taxon>
    </lineage>
</organism>
<accession>A0A9N7JJ23</accession>
<evidence type="ECO:0000313" key="3">
    <source>
        <dbReference type="Proteomes" id="UP000280586"/>
    </source>
</evidence>
<dbReference type="Pfam" id="PF07876">
    <property type="entry name" value="Dabb"/>
    <property type="match status" value="1"/>
</dbReference>
<dbReference type="RefSeq" id="WP_066678437.1">
    <property type="nucleotide sequence ID" value="NZ_CABMIZ010000043.1"/>
</dbReference>
<dbReference type="OrthoDB" id="9808130at2"/>
<evidence type="ECO:0000313" key="2">
    <source>
        <dbReference type="EMBL" id="AYE33509.1"/>
    </source>
</evidence>
<reference evidence="2 3" key="1">
    <citation type="submission" date="2017-09" db="EMBL/GenBank/DDBJ databases">
        <authorList>
            <person name="Thomas P."/>
            <person name="Seyboldt C."/>
        </authorList>
    </citation>
    <scope>NUCLEOTIDE SEQUENCE [LARGE SCALE GENOMIC DNA]</scope>
    <source>
        <strain evidence="2 3">DSM 7534</strain>
    </source>
</reference>
<proteinExistence type="predicted"/>
<dbReference type="EMBL" id="CP023671">
    <property type="protein sequence ID" value="AYE33509.1"/>
    <property type="molecule type" value="Genomic_DNA"/>
</dbReference>
<dbReference type="InterPro" id="IPR013097">
    <property type="entry name" value="Dabb"/>
</dbReference>